<protein>
    <submittedName>
        <fullName evidence="1">Uncharacterized protein</fullName>
    </submittedName>
</protein>
<dbReference type="EMBL" id="GBXM01094847">
    <property type="protein sequence ID" value="JAH13730.1"/>
    <property type="molecule type" value="Transcribed_RNA"/>
</dbReference>
<name>A0A0E9QBP3_ANGAN</name>
<evidence type="ECO:0000313" key="1">
    <source>
        <dbReference type="EMBL" id="JAH13730.1"/>
    </source>
</evidence>
<reference evidence="1" key="1">
    <citation type="submission" date="2014-11" db="EMBL/GenBank/DDBJ databases">
        <authorList>
            <person name="Amaro Gonzalez C."/>
        </authorList>
    </citation>
    <scope>NUCLEOTIDE SEQUENCE</scope>
</reference>
<dbReference type="AlphaFoldDB" id="A0A0E9QBP3"/>
<reference evidence="1" key="2">
    <citation type="journal article" date="2015" name="Fish Shellfish Immunol.">
        <title>Early steps in the European eel (Anguilla anguilla)-Vibrio vulnificus interaction in the gills: Role of the RtxA13 toxin.</title>
        <authorList>
            <person name="Callol A."/>
            <person name="Pajuelo D."/>
            <person name="Ebbesson L."/>
            <person name="Teles M."/>
            <person name="MacKenzie S."/>
            <person name="Amaro C."/>
        </authorList>
    </citation>
    <scope>NUCLEOTIDE SEQUENCE</scope>
</reference>
<sequence>MKTRDLRLMNPTHTLHCRKGKSEQSLAEWILLRRAQVYFLHTTFTEEHWSKSTHLRNFRDTSCPWTTPSVLKGL</sequence>
<proteinExistence type="predicted"/>
<organism evidence="1">
    <name type="scientific">Anguilla anguilla</name>
    <name type="common">European freshwater eel</name>
    <name type="synonym">Muraena anguilla</name>
    <dbReference type="NCBI Taxonomy" id="7936"/>
    <lineage>
        <taxon>Eukaryota</taxon>
        <taxon>Metazoa</taxon>
        <taxon>Chordata</taxon>
        <taxon>Craniata</taxon>
        <taxon>Vertebrata</taxon>
        <taxon>Euteleostomi</taxon>
        <taxon>Actinopterygii</taxon>
        <taxon>Neopterygii</taxon>
        <taxon>Teleostei</taxon>
        <taxon>Anguilliformes</taxon>
        <taxon>Anguillidae</taxon>
        <taxon>Anguilla</taxon>
    </lineage>
</organism>
<accession>A0A0E9QBP3</accession>